<dbReference type="CDD" id="cd02209">
    <property type="entry name" value="cupin_XRE_C"/>
    <property type="match status" value="1"/>
</dbReference>
<dbReference type="PROSITE" id="PS50943">
    <property type="entry name" value="HTH_CROC1"/>
    <property type="match status" value="1"/>
</dbReference>
<dbReference type="SUPFAM" id="SSF47413">
    <property type="entry name" value="lambda repressor-like DNA-binding domains"/>
    <property type="match status" value="1"/>
</dbReference>
<sequence>MSLQLKETEEQAQDDMGHKLRLRRKVKGLSLQEIAVHSGISIGQLSQIERGLSSPSLKSLRQICAALDMPMGWLFDAGGEPQPGDNGVIVRNDNRRHLDLGSKGMSKELLTPDACPGIQMMEIAIRPDGVSSDRPYNHPEGAKCGTVLEGILGLEVDGRNYRLDVGDSFAFNAQRPHRFWCDGGLTCRVLWVVAPALY</sequence>
<name>A0ABV8UIW9_9PROT</name>
<accession>A0ABV8UIW9</accession>
<evidence type="ECO:0000313" key="3">
    <source>
        <dbReference type="EMBL" id="MFC4350984.1"/>
    </source>
</evidence>
<reference evidence="4" key="1">
    <citation type="journal article" date="2019" name="Int. J. Syst. Evol. Microbiol.">
        <title>The Global Catalogue of Microorganisms (GCM) 10K type strain sequencing project: providing services to taxonomists for standard genome sequencing and annotation.</title>
        <authorList>
            <consortium name="The Broad Institute Genomics Platform"/>
            <consortium name="The Broad Institute Genome Sequencing Center for Infectious Disease"/>
            <person name="Wu L."/>
            <person name="Ma J."/>
        </authorList>
    </citation>
    <scope>NUCLEOTIDE SEQUENCE [LARGE SCALE GENOMIC DNA]</scope>
    <source>
        <strain evidence="4">CECT 8472</strain>
    </source>
</reference>
<organism evidence="3 4">
    <name type="scientific">Fodinicurvata halophila</name>
    <dbReference type="NCBI Taxonomy" id="1419723"/>
    <lineage>
        <taxon>Bacteria</taxon>
        <taxon>Pseudomonadati</taxon>
        <taxon>Pseudomonadota</taxon>
        <taxon>Alphaproteobacteria</taxon>
        <taxon>Rhodospirillales</taxon>
        <taxon>Rhodovibrionaceae</taxon>
        <taxon>Fodinicurvata</taxon>
    </lineage>
</organism>
<proteinExistence type="predicted"/>
<evidence type="ECO:0000259" key="2">
    <source>
        <dbReference type="PROSITE" id="PS50943"/>
    </source>
</evidence>
<dbReference type="InterPro" id="IPR050807">
    <property type="entry name" value="TransReg_Diox_bact_type"/>
</dbReference>
<dbReference type="InterPro" id="IPR013096">
    <property type="entry name" value="Cupin_2"/>
</dbReference>
<evidence type="ECO:0000256" key="1">
    <source>
        <dbReference type="ARBA" id="ARBA00023125"/>
    </source>
</evidence>
<keyword evidence="4" id="KW-1185">Reference proteome</keyword>
<dbReference type="RefSeq" id="WP_382421326.1">
    <property type="nucleotide sequence ID" value="NZ_JBHSCW010000003.1"/>
</dbReference>
<evidence type="ECO:0000313" key="4">
    <source>
        <dbReference type="Proteomes" id="UP001595799"/>
    </source>
</evidence>
<dbReference type="Proteomes" id="UP001595799">
    <property type="component" value="Unassembled WGS sequence"/>
</dbReference>
<dbReference type="Gene3D" id="2.60.120.10">
    <property type="entry name" value="Jelly Rolls"/>
    <property type="match status" value="1"/>
</dbReference>
<dbReference type="CDD" id="cd00093">
    <property type="entry name" value="HTH_XRE"/>
    <property type="match status" value="1"/>
</dbReference>
<comment type="caution">
    <text evidence="3">The sequence shown here is derived from an EMBL/GenBank/DDBJ whole genome shotgun (WGS) entry which is preliminary data.</text>
</comment>
<feature type="domain" description="HTH cro/C1-type" evidence="2">
    <location>
        <begin position="20"/>
        <end position="74"/>
    </location>
</feature>
<keyword evidence="1" id="KW-0238">DNA-binding</keyword>
<dbReference type="InterPro" id="IPR010982">
    <property type="entry name" value="Lambda_DNA-bd_dom_sf"/>
</dbReference>
<protein>
    <submittedName>
        <fullName evidence="3">Cupin domain-containing protein</fullName>
    </submittedName>
</protein>
<dbReference type="Gene3D" id="1.10.260.40">
    <property type="entry name" value="lambda repressor-like DNA-binding domains"/>
    <property type="match status" value="1"/>
</dbReference>
<gene>
    <name evidence="3" type="ORF">ACFOW6_05455</name>
</gene>
<dbReference type="Pfam" id="PF01381">
    <property type="entry name" value="HTH_3"/>
    <property type="match status" value="1"/>
</dbReference>
<dbReference type="InterPro" id="IPR014710">
    <property type="entry name" value="RmlC-like_jellyroll"/>
</dbReference>
<dbReference type="InterPro" id="IPR001387">
    <property type="entry name" value="Cro/C1-type_HTH"/>
</dbReference>
<dbReference type="SMART" id="SM00530">
    <property type="entry name" value="HTH_XRE"/>
    <property type="match status" value="1"/>
</dbReference>
<dbReference type="EMBL" id="JBHSCW010000003">
    <property type="protein sequence ID" value="MFC4350984.1"/>
    <property type="molecule type" value="Genomic_DNA"/>
</dbReference>
<dbReference type="SUPFAM" id="SSF51182">
    <property type="entry name" value="RmlC-like cupins"/>
    <property type="match status" value="1"/>
</dbReference>
<dbReference type="PANTHER" id="PTHR46797:SF2">
    <property type="entry name" value="TRANSCRIPTIONAL REGULATOR"/>
    <property type="match status" value="1"/>
</dbReference>
<dbReference type="InterPro" id="IPR011051">
    <property type="entry name" value="RmlC_Cupin_sf"/>
</dbReference>
<dbReference type="PANTHER" id="PTHR46797">
    <property type="entry name" value="HTH-TYPE TRANSCRIPTIONAL REGULATOR"/>
    <property type="match status" value="1"/>
</dbReference>
<dbReference type="Pfam" id="PF07883">
    <property type="entry name" value="Cupin_2"/>
    <property type="match status" value="1"/>
</dbReference>